<organism evidence="2 3">
    <name type="scientific">Astathelohania contejeani</name>
    <dbReference type="NCBI Taxonomy" id="164912"/>
    <lineage>
        <taxon>Eukaryota</taxon>
        <taxon>Fungi</taxon>
        <taxon>Fungi incertae sedis</taxon>
        <taxon>Microsporidia</taxon>
        <taxon>Astathelohaniidae</taxon>
        <taxon>Astathelohania</taxon>
    </lineage>
</organism>
<comment type="similarity">
    <text evidence="1">Belongs to the Luc7 family.</text>
</comment>
<accession>A0ABQ7I2H1</accession>
<dbReference type="InterPro" id="IPR004882">
    <property type="entry name" value="Luc7-rel"/>
</dbReference>
<name>A0ABQ7I2H1_9MICR</name>
<protein>
    <submittedName>
        <fullName evidence="2">Luc7-like protein 3</fullName>
    </submittedName>
</protein>
<evidence type="ECO:0000313" key="2">
    <source>
        <dbReference type="EMBL" id="KAF7684652.1"/>
    </source>
</evidence>
<evidence type="ECO:0000313" key="3">
    <source>
        <dbReference type="Proteomes" id="UP001516464"/>
    </source>
</evidence>
<sequence>MTDRARMILNELMGINRDKIFDDAVNIDFENQDICKYNLVGFCPFIFFKNTKAGLKSCKYKLHDEYLKIAYIKANYPNIKKYEIGLIKILENILVELEIKKEKERDRLNKKGCDNLKIVNKRELELQSMGLESVIIGYLKDIESLCQNGKFEEAYNLISQYEKMKTELIKLKEIINGSTVSSDSHVVCDTCGVLIDLKDIHHSQERHKIGRLHRGYEMVRLILGEFYIKYKKKENFYITHERMEEFKKKKLNYK</sequence>
<dbReference type="PANTHER" id="PTHR12375">
    <property type="entry name" value="RNA-BINDING PROTEIN LUC7-RELATED"/>
    <property type="match status" value="1"/>
</dbReference>
<keyword evidence="3" id="KW-1185">Reference proteome</keyword>
<dbReference type="Pfam" id="PF03194">
    <property type="entry name" value="LUC7"/>
    <property type="match status" value="1"/>
</dbReference>
<comment type="caution">
    <text evidence="2">The sequence shown here is derived from an EMBL/GenBank/DDBJ whole genome shotgun (WGS) entry which is preliminary data.</text>
</comment>
<reference evidence="2 3" key="1">
    <citation type="submission" date="2019-01" db="EMBL/GenBank/DDBJ databases">
        <title>Genomes sequencing and comparative genomics of infectious freshwater microsporidia, Cucumispora dikerogammari and Thelohania contejeani.</title>
        <authorList>
            <person name="Cormier A."/>
            <person name="Giraud I."/>
            <person name="Wattier R."/>
            <person name="Teixeira M."/>
            <person name="Grandjean F."/>
            <person name="Rigaud T."/>
            <person name="Cordaux R."/>
        </authorList>
    </citation>
    <scope>NUCLEOTIDE SEQUENCE [LARGE SCALE GENOMIC DNA]</scope>
    <source>
        <strain evidence="2">T1</strain>
        <tissue evidence="2">Spores</tissue>
    </source>
</reference>
<dbReference type="Proteomes" id="UP001516464">
    <property type="component" value="Unassembled WGS sequence"/>
</dbReference>
<gene>
    <name evidence="2" type="primary">Luc7l3</name>
    <name evidence="2" type="ORF">TCON_0143</name>
</gene>
<proteinExistence type="inferred from homology"/>
<dbReference type="EMBL" id="SBIQ01000005">
    <property type="protein sequence ID" value="KAF7684652.1"/>
    <property type="molecule type" value="Genomic_DNA"/>
</dbReference>
<evidence type="ECO:0000256" key="1">
    <source>
        <dbReference type="ARBA" id="ARBA00005655"/>
    </source>
</evidence>